<dbReference type="GO" id="GO:0005524">
    <property type="term" value="F:ATP binding"/>
    <property type="evidence" value="ECO:0007669"/>
    <property type="project" value="UniProtKB-KW"/>
</dbReference>
<dbReference type="GO" id="GO:0016887">
    <property type="term" value="F:ATP hydrolysis activity"/>
    <property type="evidence" value="ECO:0007669"/>
    <property type="project" value="InterPro"/>
</dbReference>
<dbReference type="EMBL" id="DS113574">
    <property type="protein sequence ID" value="EAY01224.1"/>
    <property type="molecule type" value="Genomic_DNA"/>
</dbReference>
<dbReference type="SUPFAM" id="SSF52540">
    <property type="entry name" value="P-loop containing nucleoside triphosphate hydrolases"/>
    <property type="match status" value="1"/>
</dbReference>
<name>A2F1K6_TRIV3</name>
<keyword evidence="13" id="KW-1185">Reference proteome</keyword>
<sequence length="829" mass="95085">MFESEETKHLVSGGSWNNRHPSFFKETRSLFRRSFLNKIRDKGVIASEIIATVIISILAVFWNFANNPHEAVTETKFLNASELFGNIVLIYNQMYTMGKGGNYVAGPSNSKTLRSLISKTWGATKLPVLDYEKYEKTKSIILSLKRLVNVSREFVYVREYKRIIERINENEAFSVGIWWDNADDETYWSNLTAHIFESQTNFFTYHINVDFMALLAYETVGEKLKTTNAKLNDVLTDYINNMDVNQSEKDYLQEHMKFWPYQNSSEGFKLPNIMTSKMHRPKVTNQLQIDVVVALFSAIPIVIASLPDLSLVLNDKESHMMTFLYIMGATETSYWLVNNISTFCMCFVPYLVIDILFSTWLCMAGTDFSLLFVLSMLFILSYIQFQNFFSTFFNKASGARILTVIFLISCIFFSYMNSVYTLTGPKVTKHLFSLIPFVSYQLSIAVMYEEVRLNRPPIGWKDIKEEKYRYPIYYSFIWLPIDFVLWGLLFLFFNAVNDREFGNQPLKLKNLFKKKQTNLHDLEGDKIIVAEDVMKRYPKSDKNAIDVVSFGVSRGEIIVMIGPNGAGKSSILNVLSGSIPLTNGKIYLEDSSYGKTNKNLGIVFQDNVIYKHLSIREHLEIFGRIRGLDEQVLQESIDFFCDNLQLKEMLPNRAGDLSGGQKRKLCIAMSLLGNPPIIMMDEPTAGVDVQARQLIWKSISNLKNSTCIITTHALEEAEAVSSRIFVVSKGKIPFIGTSTELRSKFKCGYNISFVCEKSRMDDIFEEIKKFAPDAVMNEEKENSVMVPVTSKISDLLIYLDDNDEKLGIERYTFTIEQLEDTLLRIIESN</sequence>
<feature type="transmembrane region" description="Helical" evidence="10">
    <location>
        <begin position="432"/>
        <end position="451"/>
    </location>
</feature>
<evidence type="ECO:0000256" key="2">
    <source>
        <dbReference type="ARBA" id="ARBA00008869"/>
    </source>
</evidence>
<dbReference type="VEuPathDB" id="TrichDB:TVAGG3_0369330"/>
<dbReference type="InterPro" id="IPR003439">
    <property type="entry name" value="ABC_transporter-like_ATP-bd"/>
</dbReference>
<evidence type="ECO:0000259" key="11">
    <source>
        <dbReference type="PROSITE" id="PS50893"/>
    </source>
</evidence>
<dbReference type="InterPro" id="IPR027417">
    <property type="entry name" value="P-loop_NTPase"/>
</dbReference>
<keyword evidence="5" id="KW-0677">Repeat</keyword>
<dbReference type="PROSITE" id="PS50893">
    <property type="entry name" value="ABC_TRANSPORTER_2"/>
    <property type="match status" value="1"/>
</dbReference>
<dbReference type="Pfam" id="PF12698">
    <property type="entry name" value="ABC2_membrane_3"/>
    <property type="match status" value="1"/>
</dbReference>
<evidence type="ECO:0000313" key="13">
    <source>
        <dbReference type="Proteomes" id="UP000001542"/>
    </source>
</evidence>
<keyword evidence="9 10" id="KW-0472">Membrane</keyword>
<accession>A2F1K6</accession>
<dbReference type="Gene3D" id="3.40.50.300">
    <property type="entry name" value="P-loop containing nucleotide triphosphate hydrolases"/>
    <property type="match status" value="1"/>
</dbReference>
<reference evidence="12" key="2">
    <citation type="journal article" date="2007" name="Science">
        <title>Draft genome sequence of the sexually transmitted pathogen Trichomonas vaginalis.</title>
        <authorList>
            <person name="Carlton J.M."/>
            <person name="Hirt R.P."/>
            <person name="Silva J.C."/>
            <person name="Delcher A.L."/>
            <person name="Schatz M."/>
            <person name="Zhao Q."/>
            <person name="Wortman J.R."/>
            <person name="Bidwell S.L."/>
            <person name="Alsmark U.C.M."/>
            <person name="Besteiro S."/>
            <person name="Sicheritz-Ponten T."/>
            <person name="Noel C.J."/>
            <person name="Dacks J.B."/>
            <person name="Foster P.G."/>
            <person name="Simillion C."/>
            <person name="Van de Peer Y."/>
            <person name="Miranda-Saavedra D."/>
            <person name="Barton G.J."/>
            <person name="Westrop G.D."/>
            <person name="Mueller S."/>
            <person name="Dessi D."/>
            <person name="Fiori P.L."/>
            <person name="Ren Q."/>
            <person name="Paulsen I."/>
            <person name="Zhang H."/>
            <person name="Bastida-Corcuera F.D."/>
            <person name="Simoes-Barbosa A."/>
            <person name="Brown M.T."/>
            <person name="Hayes R.D."/>
            <person name="Mukherjee M."/>
            <person name="Okumura C.Y."/>
            <person name="Schneider R."/>
            <person name="Smith A.J."/>
            <person name="Vanacova S."/>
            <person name="Villalvazo M."/>
            <person name="Haas B.J."/>
            <person name="Pertea M."/>
            <person name="Feldblyum T.V."/>
            <person name="Utterback T.R."/>
            <person name="Shu C.L."/>
            <person name="Osoegawa K."/>
            <person name="de Jong P.J."/>
            <person name="Hrdy I."/>
            <person name="Horvathova L."/>
            <person name="Zubacova Z."/>
            <person name="Dolezal P."/>
            <person name="Malik S.B."/>
            <person name="Logsdon J.M. Jr."/>
            <person name="Henze K."/>
            <person name="Gupta A."/>
            <person name="Wang C.C."/>
            <person name="Dunne R.L."/>
            <person name="Upcroft J.A."/>
            <person name="Upcroft P."/>
            <person name="White O."/>
            <person name="Salzberg S.L."/>
            <person name="Tang P."/>
            <person name="Chiu C.-H."/>
            <person name="Lee Y.-S."/>
            <person name="Embley T.M."/>
            <person name="Coombs G.H."/>
            <person name="Mottram J.C."/>
            <person name="Tachezy J."/>
            <person name="Fraser-Liggett C.M."/>
            <person name="Johnson P.J."/>
        </authorList>
    </citation>
    <scope>NUCLEOTIDE SEQUENCE [LARGE SCALE GENOMIC DNA]</scope>
    <source>
        <strain evidence="12">G3</strain>
    </source>
</reference>
<evidence type="ECO:0000313" key="12">
    <source>
        <dbReference type="EMBL" id="EAY01224.1"/>
    </source>
</evidence>
<dbReference type="KEGG" id="tva:4759049"/>
<keyword evidence="4 10" id="KW-0812">Transmembrane</keyword>
<dbReference type="Proteomes" id="UP000001542">
    <property type="component" value="Unassembled WGS sequence"/>
</dbReference>
<comment type="subcellular location">
    <subcellularLocation>
        <location evidence="1">Membrane</location>
        <topology evidence="1">Multi-pass membrane protein</topology>
    </subcellularLocation>
</comment>
<dbReference type="InterPro" id="IPR017871">
    <property type="entry name" value="ABC_transporter-like_CS"/>
</dbReference>
<dbReference type="GO" id="GO:0005319">
    <property type="term" value="F:lipid transporter activity"/>
    <property type="evidence" value="ECO:0000318"/>
    <property type="project" value="GO_Central"/>
</dbReference>
<dbReference type="PANTHER" id="PTHR19229:SF36">
    <property type="entry name" value="ATP-BINDING CASSETTE SUB-FAMILY A MEMBER 2"/>
    <property type="match status" value="1"/>
</dbReference>
<feature type="transmembrane region" description="Helical" evidence="10">
    <location>
        <begin position="291"/>
        <end position="313"/>
    </location>
</feature>
<dbReference type="AlphaFoldDB" id="A2F1K6"/>
<evidence type="ECO:0000256" key="3">
    <source>
        <dbReference type="ARBA" id="ARBA00022448"/>
    </source>
</evidence>
<comment type="similarity">
    <text evidence="2">Belongs to the ABC transporter superfamily. ABCA family.</text>
</comment>
<dbReference type="SMART" id="SM00382">
    <property type="entry name" value="AAA"/>
    <property type="match status" value="1"/>
</dbReference>
<feature type="transmembrane region" description="Helical" evidence="10">
    <location>
        <begin position="334"/>
        <end position="352"/>
    </location>
</feature>
<dbReference type="SMR" id="A2F1K6"/>
<keyword evidence="3" id="KW-0813">Transport</keyword>
<dbReference type="PANTHER" id="PTHR19229">
    <property type="entry name" value="ATP-BINDING CASSETTE TRANSPORTER SUBFAMILY A ABCA"/>
    <property type="match status" value="1"/>
</dbReference>
<feature type="domain" description="ABC transporter" evidence="11">
    <location>
        <begin position="528"/>
        <end position="754"/>
    </location>
</feature>
<feature type="transmembrane region" description="Helical" evidence="10">
    <location>
        <begin position="401"/>
        <end position="420"/>
    </location>
</feature>
<gene>
    <name evidence="12" type="ORF">TVAG_440500</name>
</gene>
<reference evidence="12" key="1">
    <citation type="submission" date="2006-10" db="EMBL/GenBank/DDBJ databases">
        <authorList>
            <person name="Amadeo P."/>
            <person name="Zhao Q."/>
            <person name="Wortman J."/>
            <person name="Fraser-Liggett C."/>
            <person name="Carlton J."/>
        </authorList>
    </citation>
    <scope>NUCLEOTIDE SEQUENCE</scope>
    <source>
        <strain evidence="12">G3</strain>
    </source>
</reference>
<evidence type="ECO:0000256" key="6">
    <source>
        <dbReference type="ARBA" id="ARBA00022741"/>
    </source>
</evidence>
<evidence type="ECO:0000256" key="8">
    <source>
        <dbReference type="ARBA" id="ARBA00022989"/>
    </source>
</evidence>
<evidence type="ECO:0000256" key="1">
    <source>
        <dbReference type="ARBA" id="ARBA00004141"/>
    </source>
</evidence>
<dbReference type="GO" id="GO:0042626">
    <property type="term" value="F:ATPase-coupled transmembrane transporter activity"/>
    <property type="evidence" value="ECO:0000318"/>
    <property type="project" value="GO_Central"/>
</dbReference>
<dbReference type="OrthoDB" id="8061355at2759"/>
<keyword evidence="8 10" id="KW-1133">Transmembrane helix</keyword>
<dbReference type="VEuPathDB" id="TrichDB:TVAG_440500"/>
<evidence type="ECO:0000256" key="9">
    <source>
        <dbReference type="ARBA" id="ARBA00023136"/>
    </source>
</evidence>
<dbReference type="RefSeq" id="XP_001330140.1">
    <property type="nucleotide sequence ID" value="XM_001330105.1"/>
</dbReference>
<dbReference type="GO" id="GO:0140359">
    <property type="term" value="F:ABC-type transporter activity"/>
    <property type="evidence" value="ECO:0007669"/>
    <property type="project" value="InterPro"/>
</dbReference>
<evidence type="ECO:0000256" key="10">
    <source>
        <dbReference type="SAM" id="Phobius"/>
    </source>
</evidence>
<dbReference type="Pfam" id="PF00005">
    <property type="entry name" value="ABC_tran"/>
    <property type="match status" value="1"/>
</dbReference>
<dbReference type="CDD" id="cd03263">
    <property type="entry name" value="ABC_subfamily_A"/>
    <property type="match status" value="1"/>
</dbReference>
<dbReference type="InterPro" id="IPR013525">
    <property type="entry name" value="ABC2_TM"/>
</dbReference>
<dbReference type="STRING" id="5722.A2F1K6"/>
<feature type="transmembrane region" description="Helical" evidence="10">
    <location>
        <begin position="43"/>
        <end position="65"/>
    </location>
</feature>
<feature type="transmembrane region" description="Helical" evidence="10">
    <location>
        <begin position="358"/>
        <end position="380"/>
    </location>
</feature>
<keyword evidence="7" id="KW-0067">ATP-binding</keyword>
<keyword evidence="6" id="KW-0547">Nucleotide-binding</keyword>
<dbReference type="PROSITE" id="PS00211">
    <property type="entry name" value="ABC_TRANSPORTER_1"/>
    <property type="match status" value="1"/>
</dbReference>
<feature type="transmembrane region" description="Helical" evidence="10">
    <location>
        <begin position="472"/>
        <end position="493"/>
    </location>
</feature>
<dbReference type="GO" id="GO:0016020">
    <property type="term" value="C:membrane"/>
    <property type="evidence" value="ECO:0007669"/>
    <property type="project" value="UniProtKB-SubCell"/>
</dbReference>
<dbReference type="InterPro" id="IPR026082">
    <property type="entry name" value="ABCA"/>
</dbReference>
<dbReference type="GO" id="GO:0006869">
    <property type="term" value="P:lipid transport"/>
    <property type="evidence" value="ECO:0000318"/>
    <property type="project" value="GO_Central"/>
</dbReference>
<organism evidence="12 13">
    <name type="scientific">Trichomonas vaginalis (strain ATCC PRA-98 / G3)</name>
    <dbReference type="NCBI Taxonomy" id="412133"/>
    <lineage>
        <taxon>Eukaryota</taxon>
        <taxon>Metamonada</taxon>
        <taxon>Parabasalia</taxon>
        <taxon>Trichomonadida</taxon>
        <taxon>Trichomonadidae</taxon>
        <taxon>Trichomonas</taxon>
    </lineage>
</organism>
<evidence type="ECO:0000256" key="7">
    <source>
        <dbReference type="ARBA" id="ARBA00022840"/>
    </source>
</evidence>
<evidence type="ECO:0000256" key="5">
    <source>
        <dbReference type="ARBA" id="ARBA00022737"/>
    </source>
</evidence>
<protein>
    <submittedName>
        <fullName evidence="12">ABC transporter family protein</fullName>
    </submittedName>
</protein>
<dbReference type="eggNOG" id="KOG0059">
    <property type="taxonomic scope" value="Eukaryota"/>
</dbReference>
<dbReference type="InterPro" id="IPR003593">
    <property type="entry name" value="AAA+_ATPase"/>
</dbReference>
<dbReference type="InParanoid" id="A2F1K6"/>
<proteinExistence type="inferred from homology"/>
<evidence type="ECO:0000256" key="4">
    <source>
        <dbReference type="ARBA" id="ARBA00022692"/>
    </source>
</evidence>
<dbReference type="FunFam" id="3.40.50.300:FF:001873">
    <property type="entry name" value="ABC transporter family protein"/>
    <property type="match status" value="1"/>
</dbReference>